<dbReference type="SUPFAM" id="SSF53474">
    <property type="entry name" value="alpha/beta-Hydrolases"/>
    <property type="match status" value="1"/>
</dbReference>
<organism evidence="7 8">
    <name type="scientific">Seiridium cardinale</name>
    <dbReference type="NCBI Taxonomy" id="138064"/>
    <lineage>
        <taxon>Eukaryota</taxon>
        <taxon>Fungi</taxon>
        <taxon>Dikarya</taxon>
        <taxon>Ascomycota</taxon>
        <taxon>Pezizomycotina</taxon>
        <taxon>Sordariomycetes</taxon>
        <taxon>Xylariomycetidae</taxon>
        <taxon>Amphisphaeriales</taxon>
        <taxon>Sporocadaceae</taxon>
        <taxon>Seiridium</taxon>
    </lineage>
</organism>
<dbReference type="PRINTS" id="PR00724">
    <property type="entry name" value="CRBOXYPTASEC"/>
</dbReference>
<gene>
    <name evidence="7" type="ORF">SCAR479_02656</name>
</gene>
<sequence length="558" mass="62191">MRLLQSSAVFACCSWLIPSAIGHALPHHVENLIKKQLPAEPTGVKTITSPNNVTIRYKEPGKEGVCETTPGVNSYSGYIDLDYRTHMFFYFFEARHNPNEAPITLWLNGGPGSDSLIGLFEELGPCNVTHEYITKVNPYSWSEESNMLFLSQPLGVGFSYADEVVGIINETTGFPQNTSDPTGRYADTDPFRYDTTALAAVGTWEILQAFIQALPTLDETVTSRSFNLWTESYGGHYGPGFFNHFYEQNELIKAGEAPGVVLEMHTLGIINGIISSKIQMKYYPEFAYKNTYGIKTVNESTYEFMKFADNLPGNGCEDQMDYCAESDLSTPFGLATCAQAVTICRNFVEGPYEALLDNSPYDIRQNASATTVPPGYWYDWLNTPEAQNALGVDLNYTGTSYQVYSGFDLTGDWAYPTLLQDLQELLNNDVRVALIYGDADYICNWFGGEAVSLEVDYTHSAEFRSAGYTPFVVDGVEYGESRQYGNFSFTRVYESGHEVPYYQPKASLELFRRVLADLAVSDGSVKVTETYKSNGTATATHTESFTGWFTGRPENNDK</sequence>
<keyword evidence="5" id="KW-0325">Glycoprotein</keyword>
<dbReference type="InterPro" id="IPR018202">
    <property type="entry name" value="Ser_caboxypep_ser_AS"/>
</dbReference>
<dbReference type="InterPro" id="IPR029058">
    <property type="entry name" value="AB_hydrolase_fold"/>
</dbReference>
<name>A0ABR2Y3N1_9PEZI</name>
<dbReference type="Proteomes" id="UP001465668">
    <property type="component" value="Unassembled WGS sequence"/>
</dbReference>
<dbReference type="PANTHER" id="PTHR11802">
    <property type="entry name" value="SERINE PROTEASE FAMILY S10 SERINE CARBOXYPEPTIDASE"/>
    <property type="match status" value="1"/>
</dbReference>
<keyword evidence="8" id="KW-1185">Reference proteome</keyword>
<keyword evidence="2 6" id="KW-0121">Carboxypeptidase</keyword>
<dbReference type="EC" id="3.4.16.-" evidence="6"/>
<feature type="signal peptide" evidence="6">
    <location>
        <begin position="1"/>
        <end position="22"/>
    </location>
</feature>
<accession>A0ABR2Y3N1</accession>
<keyword evidence="4 6" id="KW-0378">Hydrolase</keyword>
<dbReference type="PANTHER" id="PTHR11802:SF131">
    <property type="entry name" value="CARBOXYPEPTIDASE"/>
    <property type="match status" value="1"/>
</dbReference>
<keyword evidence="6" id="KW-0732">Signal</keyword>
<evidence type="ECO:0000256" key="6">
    <source>
        <dbReference type="RuleBase" id="RU361156"/>
    </source>
</evidence>
<evidence type="ECO:0000313" key="8">
    <source>
        <dbReference type="Proteomes" id="UP001465668"/>
    </source>
</evidence>
<dbReference type="Gene3D" id="3.40.50.1820">
    <property type="entry name" value="alpha/beta hydrolase"/>
    <property type="match status" value="1"/>
</dbReference>
<evidence type="ECO:0000256" key="5">
    <source>
        <dbReference type="ARBA" id="ARBA00023180"/>
    </source>
</evidence>
<dbReference type="GO" id="GO:0004180">
    <property type="term" value="F:carboxypeptidase activity"/>
    <property type="evidence" value="ECO:0007669"/>
    <property type="project" value="UniProtKB-KW"/>
</dbReference>
<feature type="chain" id="PRO_5044980812" description="Carboxypeptidase" evidence="6">
    <location>
        <begin position="23"/>
        <end position="558"/>
    </location>
</feature>
<evidence type="ECO:0000313" key="7">
    <source>
        <dbReference type="EMBL" id="KAK9780541.1"/>
    </source>
</evidence>
<evidence type="ECO:0000256" key="3">
    <source>
        <dbReference type="ARBA" id="ARBA00022670"/>
    </source>
</evidence>
<dbReference type="EMBL" id="JARVKM010000006">
    <property type="protein sequence ID" value="KAK9780541.1"/>
    <property type="molecule type" value="Genomic_DNA"/>
</dbReference>
<evidence type="ECO:0000256" key="2">
    <source>
        <dbReference type="ARBA" id="ARBA00022645"/>
    </source>
</evidence>
<evidence type="ECO:0000256" key="4">
    <source>
        <dbReference type="ARBA" id="ARBA00022801"/>
    </source>
</evidence>
<dbReference type="Pfam" id="PF00450">
    <property type="entry name" value="Peptidase_S10"/>
    <property type="match status" value="1"/>
</dbReference>
<proteinExistence type="inferred from homology"/>
<reference evidence="7 8" key="1">
    <citation type="submission" date="2024-02" db="EMBL/GenBank/DDBJ databases">
        <title>First draft genome assembly of two strains of Seiridium cardinale.</title>
        <authorList>
            <person name="Emiliani G."/>
            <person name="Scali E."/>
        </authorList>
    </citation>
    <scope>NUCLEOTIDE SEQUENCE [LARGE SCALE GENOMIC DNA]</scope>
    <source>
        <strain evidence="7 8">BM-138-000479</strain>
    </source>
</reference>
<dbReference type="PROSITE" id="PS00131">
    <property type="entry name" value="CARBOXYPEPT_SER_SER"/>
    <property type="match status" value="1"/>
</dbReference>
<evidence type="ECO:0000256" key="1">
    <source>
        <dbReference type="ARBA" id="ARBA00009431"/>
    </source>
</evidence>
<dbReference type="InterPro" id="IPR001563">
    <property type="entry name" value="Peptidase_S10"/>
</dbReference>
<comment type="similarity">
    <text evidence="1 6">Belongs to the peptidase S10 family.</text>
</comment>
<comment type="caution">
    <text evidence="7">The sequence shown here is derived from an EMBL/GenBank/DDBJ whole genome shotgun (WGS) entry which is preliminary data.</text>
</comment>
<protein>
    <recommendedName>
        <fullName evidence="6">Carboxypeptidase</fullName>
        <ecNumber evidence="6">3.4.16.-</ecNumber>
    </recommendedName>
</protein>
<keyword evidence="3 6" id="KW-0645">Protease</keyword>